<dbReference type="InterPro" id="IPR029063">
    <property type="entry name" value="SAM-dependent_MTases_sf"/>
</dbReference>
<accession>A0A2A4SRG5</accession>
<evidence type="ECO:0000313" key="3">
    <source>
        <dbReference type="Proteomes" id="UP000218113"/>
    </source>
</evidence>
<dbReference type="SUPFAM" id="SSF53335">
    <property type="entry name" value="S-adenosyl-L-methionine-dependent methyltransferases"/>
    <property type="match status" value="1"/>
</dbReference>
<proteinExistence type="predicted"/>
<dbReference type="Pfam" id="PF03848">
    <property type="entry name" value="TehB"/>
    <property type="match status" value="1"/>
</dbReference>
<sequence length="186" mass="21403">MQEDQIKWDQRYREGIFSSDPALILTRFLPMAKSGKALDIAAGSGRNSLYLFQQGFEVDSWDISDVGLAQLKKQEPGIQTRQVDLDRSYLRENQYNLVVNINYLNRRLFPQIKEALKPEGLLIFRTFLEGDPGSGYSPSSNKEYYLKKNELLHAFLSMDILFYQEEILVQSNGTQRSIASLVARKK</sequence>
<dbReference type="Proteomes" id="UP000218113">
    <property type="component" value="Unassembled WGS sequence"/>
</dbReference>
<dbReference type="Gene3D" id="3.40.50.150">
    <property type="entry name" value="Vaccinia Virus protein VP39"/>
    <property type="match status" value="1"/>
</dbReference>
<evidence type="ECO:0000259" key="1">
    <source>
        <dbReference type="Pfam" id="PF03848"/>
    </source>
</evidence>
<evidence type="ECO:0000313" key="2">
    <source>
        <dbReference type="EMBL" id="PCI23930.1"/>
    </source>
</evidence>
<comment type="caution">
    <text evidence="2">The sequence shown here is derived from an EMBL/GenBank/DDBJ whole genome shotgun (WGS) entry which is preliminary data.</text>
</comment>
<feature type="domain" description="Tellurite resistance methyltransferase TehB-like" evidence="1">
    <location>
        <begin position="32"/>
        <end position="117"/>
    </location>
</feature>
<reference evidence="3" key="1">
    <citation type="submission" date="2017-08" db="EMBL/GenBank/DDBJ databases">
        <title>A dynamic microbial community with high functional redundancy inhabits the cold, oxic subseafloor aquifer.</title>
        <authorList>
            <person name="Tully B.J."/>
            <person name="Wheat C.G."/>
            <person name="Glazer B.T."/>
            <person name="Huber J.A."/>
        </authorList>
    </citation>
    <scope>NUCLEOTIDE SEQUENCE [LARGE SCALE GENOMIC DNA]</scope>
</reference>
<name>A0A2A4SRG5_9DELT</name>
<dbReference type="AlphaFoldDB" id="A0A2A4SRG5"/>
<gene>
    <name evidence="2" type="ORF">COB67_12290</name>
</gene>
<protein>
    <submittedName>
        <fullName evidence="2">Tellurium resistance protein TehB</fullName>
    </submittedName>
</protein>
<dbReference type="InterPro" id="IPR015985">
    <property type="entry name" value="TehB-like_dom"/>
</dbReference>
<dbReference type="EMBL" id="NVSR01000133">
    <property type="protein sequence ID" value="PCI23930.1"/>
    <property type="molecule type" value="Genomic_DNA"/>
</dbReference>
<organism evidence="2 3">
    <name type="scientific">SAR324 cluster bacterium</name>
    <dbReference type="NCBI Taxonomy" id="2024889"/>
    <lineage>
        <taxon>Bacteria</taxon>
        <taxon>Deltaproteobacteria</taxon>
        <taxon>SAR324 cluster</taxon>
    </lineage>
</organism>
<dbReference type="CDD" id="cd02440">
    <property type="entry name" value="AdoMet_MTases"/>
    <property type="match status" value="1"/>
</dbReference>